<dbReference type="EMBL" id="AP015034">
    <property type="protein sequence ID" value="BAT77129.1"/>
    <property type="molecule type" value="Genomic_DNA"/>
</dbReference>
<gene>
    <name evidence="3" type="primary">Vigan.01G522000</name>
    <name evidence="3" type="ORF">VIGAN_01522000</name>
</gene>
<feature type="region of interest" description="Disordered" evidence="1">
    <location>
        <begin position="396"/>
        <end position="425"/>
    </location>
</feature>
<dbReference type="AlphaFoldDB" id="A0A0S3R926"/>
<reference evidence="3 4" key="1">
    <citation type="journal article" date="2015" name="Sci. Rep.">
        <title>The power of single molecule real-time sequencing technology in the de novo assembly of a eukaryotic genome.</title>
        <authorList>
            <person name="Sakai H."/>
            <person name="Naito K."/>
            <person name="Ogiso-Tanaka E."/>
            <person name="Takahashi Y."/>
            <person name="Iseki K."/>
            <person name="Muto C."/>
            <person name="Satou K."/>
            <person name="Teruya K."/>
            <person name="Shiroma A."/>
            <person name="Shimoji M."/>
            <person name="Hirano T."/>
            <person name="Itoh T."/>
            <person name="Kaga A."/>
            <person name="Tomooka N."/>
        </authorList>
    </citation>
    <scope>NUCLEOTIDE SEQUENCE [LARGE SCALE GENOMIC DNA]</scope>
    <source>
        <strain evidence="4">cv. Shumari</strain>
    </source>
</reference>
<evidence type="ECO:0000313" key="4">
    <source>
        <dbReference type="Proteomes" id="UP000291084"/>
    </source>
</evidence>
<keyword evidence="2" id="KW-0472">Membrane</keyword>
<dbReference type="PANTHER" id="PTHR34962">
    <property type="entry name" value="EMBRYO DEFECTIVE 1703-RELATED"/>
    <property type="match status" value="1"/>
</dbReference>
<evidence type="ECO:0000256" key="2">
    <source>
        <dbReference type="SAM" id="Phobius"/>
    </source>
</evidence>
<feature type="region of interest" description="Disordered" evidence="1">
    <location>
        <begin position="200"/>
        <end position="226"/>
    </location>
</feature>
<feature type="region of interest" description="Disordered" evidence="1">
    <location>
        <begin position="300"/>
        <end position="343"/>
    </location>
</feature>
<feature type="compositionally biased region" description="Basic residues" evidence="1">
    <location>
        <begin position="29"/>
        <end position="40"/>
    </location>
</feature>
<name>A0A0S3R926_PHAAN</name>
<feature type="transmembrane region" description="Helical" evidence="2">
    <location>
        <begin position="126"/>
        <end position="146"/>
    </location>
</feature>
<protein>
    <submittedName>
        <fullName evidence="3">Uncharacterized protein</fullName>
    </submittedName>
</protein>
<feature type="compositionally biased region" description="Acidic residues" evidence="1">
    <location>
        <begin position="209"/>
        <end position="222"/>
    </location>
</feature>
<accession>A0A0S3R926</accession>
<evidence type="ECO:0000256" key="1">
    <source>
        <dbReference type="SAM" id="MobiDB-lite"/>
    </source>
</evidence>
<keyword evidence="4" id="KW-1185">Reference proteome</keyword>
<dbReference type="OrthoDB" id="1894577at2759"/>
<sequence>MASAQYALSSLLTSHANGRTLRRIPVCSKRQRKNHLRPKIPRTQTKPYPLSLPLLSSPTPPHPVAIPQENNNLGEEIPSNETLAGVVAGVVAGESENMKEFQVSEVAARENGVFEKVSMKDIFKYGALYFLGSLVLQTIYAVWAIGNYKHNRQYGDLEIDGRESEDGKTVSLPVNDVSGEQLLMEEKIEEIRLMAKEARRLESEKKGEEDMEDEDVEIDDDERAVSSRRDDIEKEISERLINLQNRLNKLNVRANDINKALQTNASENFAAGMDRGVNKNMNEGDDALVFKKKFKFRSPSAKATKTPKGFPGTRNWKASDAIKKGSAGEETAQDYGSDGSDQAQMLSEDKQVNDQDADKQKSVSSVPLEERGRFVDDAFKVIQNDVKNLNEKMETPDMKTNVGNKTRRTDNGDARETAPGMSSMEVIQSRKSRDLSTQNSQGFVEENQDTGISFEKDGVHSVNGSSRHGLTEKRSPANRIKLKVKQADTETDLWWLNLRYVFVILMRRDSKDGSEGFYNIMLTSNEQDQSDDSFTVAFEDRADANNLCFLLQSFFEDLESFSADAVPVSIKELNEEILSHAKKVVVVKKRQLQLYAGQPLVDVEMALRAIIEQGQTVSSH</sequence>
<feature type="region of interest" description="Disordered" evidence="1">
    <location>
        <begin position="29"/>
        <end position="49"/>
    </location>
</feature>
<organism evidence="3 4">
    <name type="scientific">Vigna angularis var. angularis</name>
    <dbReference type="NCBI Taxonomy" id="157739"/>
    <lineage>
        <taxon>Eukaryota</taxon>
        <taxon>Viridiplantae</taxon>
        <taxon>Streptophyta</taxon>
        <taxon>Embryophyta</taxon>
        <taxon>Tracheophyta</taxon>
        <taxon>Spermatophyta</taxon>
        <taxon>Magnoliopsida</taxon>
        <taxon>eudicotyledons</taxon>
        <taxon>Gunneridae</taxon>
        <taxon>Pentapetalae</taxon>
        <taxon>rosids</taxon>
        <taxon>fabids</taxon>
        <taxon>Fabales</taxon>
        <taxon>Fabaceae</taxon>
        <taxon>Papilionoideae</taxon>
        <taxon>50 kb inversion clade</taxon>
        <taxon>NPAAA clade</taxon>
        <taxon>indigoferoid/millettioid clade</taxon>
        <taxon>Phaseoleae</taxon>
        <taxon>Vigna</taxon>
    </lineage>
</organism>
<keyword evidence="2" id="KW-1133">Transmembrane helix</keyword>
<dbReference type="Proteomes" id="UP000291084">
    <property type="component" value="Chromosome 1"/>
</dbReference>
<dbReference type="PANTHER" id="PTHR34962:SF3">
    <property type="entry name" value="ABC SUBFAMILY C PROTEIN"/>
    <property type="match status" value="1"/>
</dbReference>
<evidence type="ECO:0000313" key="3">
    <source>
        <dbReference type="EMBL" id="BAT77129.1"/>
    </source>
</evidence>
<proteinExistence type="predicted"/>
<feature type="compositionally biased region" description="Basic and acidic residues" evidence="1">
    <location>
        <begin position="407"/>
        <end position="416"/>
    </location>
</feature>
<keyword evidence="2" id="KW-0812">Transmembrane</keyword>